<name>A0A9W6TDJ2_9STRA</name>
<keyword evidence="2" id="KW-1185">Reference proteome</keyword>
<comment type="caution">
    <text evidence="1">The sequence shown here is derived from an EMBL/GenBank/DDBJ whole genome shotgun (WGS) entry which is preliminary data.</text>
</comment>
<accession>A0A9W6TDJ2</accession>
<proteinExistence type="predicted"/>
<evidence type="ECO:0000313" key="1">
    <source>
        <dbReference type="EMBL" id="GMF11190.1"/>
    </source>
</evidence>
<evidence type="ECO:0000313" key="2">
    <source>
        <dbReference type="Proteomes" id="UP001165083"/>
    </source>
</evidence>
<dbReference type="EMBL" id="BSXW01000068">
    <property type="protein sequence ID" value="GMF11190.1"/>
    <property type="molecule type" value="Genomic_DNA"/>
</dbReference>
<reference evidence="1" key="1">
    <citation type="submission" date="2023-04" db="EMBL/GenBank/DDBJ databases">
        <title>Phytophthora lilii NBRC 32176.</title>
        <authorList>
            <person name="Ichikawa N."/>
            <person name="Sato H."/>
            <person name="Tonouchi N."/>
        </authorList>
    </citation>
    <scope>NUCLEOTIDE SEQUENCE</scope>
    <source>
        <strain evidence="1">NBRC 32176</strain>
    </source>
</reference>
<dbReference type="OrthoDB" id="126778at2759"/>
<dbReference type="Proteomes" id="UP001165083">
    <property type="component" value="Unassembled WGS sequence"/>
</dbReference>
<dbReference type="AlphaFoldDB" id="A0A9W6TDJ2"/>
<gene>
    <name evidence="1" type="ORF">Plil01_000192000</name>
</gene>
<protein>
    <submittedName>
        <fullName evidence="1">Unnamed protein product</fullName>
    </submittedName>
</protein>
<sequence length="757" mass="84622">MEEDNPLKWDFLLPWCKVISPRLWYVKGALDDAPGQHFRGIQVELPSFKSSESAKRPCQDLREALALVAALAHVDNAAWKKLLVEDIGLNVGVQEELFEGDFMPRFQLVRERTGDGPDDDGELLTGIREFCGTQQYTEQSKEYKEALAKIASMSGGRPCTGSTEIEIPVIVKLEPWLTISSGNTLAYFQKVHETIKTVRMDWQQQLDQKQVPLSIAFVLESIMADLRDVSITAELAELVESLAADGIRMSGMALRHELCQELIANESLDDARKTIGRLSFSLFGGAKQVESFAGEAWGGFNLEVTSITGPLASELGYTKQLALSSVHFDCEAAQNWVFERICSAVAVNQTTKHLSLSLEMNDGDWGLSCWRWKWIGFACFSEKARLHSKLESLRLRNAVITAEAVEAMATMLGSEGPEETLLGCTIFPTDASVDVCIRANSRIKVASMQLDEILDDCQSFMLDREIAGVKLLDENYRRDRVDVLVPGFGKCQVQRSSLVYRELPLPPNGLAGVTSLAIKFGEDPDPQNLQGLLILIGASITHLTLGFTDFITGELEGIVSSCPKLVELAVCTHTIEVRFCLRDNNHRDLVLDSACNFSFRSVERIAEVLCDSENPFTKCARRLRVRMDQTAVFHPFNDCYAALLKMLETNRSLEYLDVVGQRSHMAHYNDFKAHHHEPLPVARVGFPMDCKAALLSVMEAGYGAFVGSKRRKSSSPLPALDQHVLVSIFEYAAPHVDRQVYFREYNFFETGRYYMPI</sequence>
<organism evidence="1 2">
    <name type="scientific">Phytophthora lilii</name>
    <dbReference type="NCBI Taxonomy" id="2077276"/>
    <lineage>
        <taxon>Eukaryota</taxon>
        <taxon>Sar</taxon>
        <taxon>Stramenopiles</taxon>
        <taxon>Oomycota</taxon>
        <taxon>Peronosporomycetes</taxon>
        <taxon>Peronosporales</taxon>
        <taxon>Peronosporaceae</taxon>
        <taxon>Phytophthora</taxon>
    </lineage>
</organism>